<dbReference type="Proteomes" id="UP000198670">
    <property type="component" value="Unassembled WGS sequence"/>
</dbReference>
<reference evidence="2 3" key="1">
    <citation type="submission" date="2016-10" db="EMBL/GenBank/DDBJ databases">
        <authorList>
            <person name="de Groot N.N."/>
        </authorList>
    </citation>
    <scope>NUCLEOTIDE SEQUENCE [LARGE SCALE GENOMIC DNA]</scope>
    <source>
        <strain evidence="2 3">RK1</strain>
    </source>
</reference>
<keyword evidence="3" id="KW-1185">Reference proteome</keyword>
<gene>
    <name evidence="2" type="ORF">SAMN05444682_112150</name>
</gene>
<dbReference type="InterPro" id="IPR010106">
    <property type="entry name" value="RpnA"/>
</dbReference>
<dbReference type="OrthoDB" id="9803508at2"/>
<dbReference type="RefSeq" id="WP_090630843.1">
    <property type="nucleotide sequence ID" value="NZ_FOQO01000012.1"/>
</dbReference>
<dbReference type="PANTHER" id="PTHR41317:SF1">
    <property type="entry name" value="PD-(D_E)XK NUCLEASE FAMILY TRANSPOSASE"/>
    <property type="match status" value="1"/>
</dbReference>
<dbReference type="EMBL" id="FOQO01000012">
    <property type="protein sequence ID" value="SFJ69466.1"/>
    <property type="molecule type" value="Genomic_DNA"/>
</dbReference>
<dbReference type="AlphaFoldDB" id="A0A1I3TIL9"/>
<accession>A0A1I3TIL9</accession>
<evidence type="ECO:0000313" key="2">
    <source>
        <dbReference type="EMBL" id="SFJ69466.1"/>
    </source>
</evidence>
<sequence length="314" mass="36734">MERQLPELPGEGKYIDILTDWAFKRIFSGDSNKRNLIELLNDLLAGEKHITDLAYIPTEELGGNSSHRRIIFDLRCVGDWGEVFLIEMQRMDHRNFRDRTVFSTSRIISNHYAQGDDYRTTALPEVYFIGILEFRMDPDERERYIRRMELAERETGRKFYNKLQYIFLELPNFVKADEEIRTAMDQWFWLFKHLSGADRLPAFMKKRVFRRIFNIAEISNLTEEELMAYNASIQAKWDWQNAVSLAEERAVEKALKKERAQAAKLLEQERIKAEAEKIQSVQKMLAKGLSIADAAEVSGLSIEEVAEIQTRIGK</sequence>
<proteinExistence type="predicted"/>
<dbReference type="PANTHER" id="PTHR41317">
    <property type="entry name" value="PD-(D_E)XK NUCLEASE FAMILY TRANSPOSASE"/>
    <property type="match status" value="1"/>
</dbReference>
<evidence type="ECO:0000313" key="3">
    <source>
        <dbReference type="Proteomes" id="UP000198670"/>
    </source>
</evidence>
<evidence type="ECO:0008006" key="4">
    <source>
        <dbReference type="Google" id="ProtNLM"/>
    </source>
</evidence>
<keyword evidence="1" id="KW-0175">Coiled coil</keyword>
<feature type="coiled-coil region" evidence="1">
    <location>
        <begin position="248"/>
        <end position="276"/>
    </location>
</feature>
<protein>
    <recommendedName>
        <fullName evidence="4">Rpn family recombination-promoting nuclease/putative transposase</fullName>
    </recommendedName>
</protein>
<dbReference type="STRING" id="1477437.SAMN05444682_112150"/>
<organism evidence="2 3">
    <name type="scientific">Parapedobacter indicus</name>
    <dbReference type="NCBI Taxonomy" id="1477437"/>
    <lineage>
        <taxon>Bacteria</taxon>
        <taxon>Pseudomonadati</taxon>
        <taxon>Bacteroidota</taxon>
        <taxon>Sphingobacteriia</taxon>
        <taxon>Sphingobacteriales</taxon>
        <taxon>Sphingobacteriaceae</taxon>
        <taxon>Parapedobacter</taxon>
    </lineage>
</organism>
<dbReference type="NCBIfam" id="TIGR01784">
    <property type="entry name" value="T_den_put_tspse"/>
    <property type="match status" value="1"/>
</dbReference>
<dbReference type="Pfam" id="PF12784">
    <property type="entry name" value="PDDEXK_2"/>
    <property type="match status" value="1"/>
</dbReference>
<evidence type="ECO:0000256" key="1">
    <source>
        <dbReference type="SAM" id="Coils"/>
    </source>
</evidence>
<name>A0A1I3TIL9_9SPHI</name>